<keyword evidence="2" id="KW-1015">Disulfide bond</keyword>
<dbReference type="OrthoDB" id="10063988at2759"/>
<protein>
    <submittedName>
        <fullName evidence="7">Uncharacterized LOC113138184</fullName>
    </submittedName>
</protein>
<sequence length="741" mass="81438">MENGGIFMLLFMLLGAASALSFYGDSISFMPPQRRSDGTFKVDFYHRENGRSSCQDQSGFTCDSGVCTSFDVSSVLQTDQDNTGQGRWCQSESHTTAIISTNETSFSVRSSDCCWVSNIDGQTTWTSYAELDLGIRSDTRALNSCPLTTTVSSLRVPRNCFSTFRLLTYDPDNDRVRCRLNADASAPSNIALDENQCSLSSTGEVGVGVHVFELMLEDFPTQNINLTYANGTSRTREAADTSPVCTVTLQFSMEILPPIPTCELGHVQPVFLSTTPSHGEVLHASVGQTFHLSVEAQARHSTIHDFQISGPQNMTKVFADGRYGVAAVTLSWTPQQRDLHRLVPVCFTAETNETQSEMRCVVVIVTQTPVVKGKATVECSPNKMTVTLDKASMPGIDVNYLKLSDPTCSLTSNDTHIMGSMSFSTCGTQLEDKGDVIAFKNEIHSFEVANEIITRRKRVKIGFSCQFPKSISISTYYNLRDSDYIFTESSFGSFGYSFEIFQDNNFTDKVEASAYPVQVHLLDKLYMGIQAKSELSNVTLFVESCKATPDDNPENALSYDLVKNGCIKDETFKVYSSDRTSFNFEVQAFKFTGNYDLVYITCSVILCKPGSPFSRCAQGCLQNPARRRKRELSMQTAGHYISQGPLQFVGPDVPSGAKDGNNVMKKGDTPAAVSPPHVSPDPRSSGGGWEVKAILNANISTLVLAGCFVASVVGMAVVLYYFSRKRNAEDSRALIVSEWEN</sequence>
<keyword evidence="4" id="KW-1133">Transmembrane helix</keyword>
<dbReference type="PANTHER" id="PTHR14002:SF59">
    <property type="entry name" value="CUB AND ZONA PELLUCIDA-LIKE DOMAIN-CONTAINING PROTEIN 1-RELATED"/>
    <property type="match status" value="1"/>
</dbReference>
<dbReference type="Gene3D" id="2.60.40.4100">
    <property type="entry name" value="Zona pellucida, ZP-C domain"/>
    <property type="match status" value="1"/>
</dbReference>
<dbReference type="SMART" id="SM00241">
    <property type="entry name" value="ZP"/>
    <property type="match status" value="1"/>
</dbReference>
<organism evidence="7 8">
    <name type="scientific">Mastacembelus armatus</name>
    <name type="common">zig-zag eel</name>
    <dbReference type="NCBI Taxonomy" id="205130"/>
    <lineage>
        <taxon>Eukaryota</taxon>
        <taxon>Metazoa</taxon>
        <taxon>Chordata</taxon>
        <taxon>Craniata</taxon>
        <taxon>Vertebrata</taxon>
        <taxon>Euteleostomi</taxon>
        <taxon>Actinopterygii</taxon>
        <taxon>Neopterygii</taxon>
        <taxon>Teleostei</taxon>
        <taxon>Neoteleostei</taxon>
        <taxon>Acanthomorphata</taxon>
        <taxon>Anabantaria</taxon>
        <taxon>Synbranchiformes</taxon>
        <taxon>Mastacembelidae</taxon>
        <taxon>Mastacembelus</taxon>
    </lineage>
</organism>
<feature type="signal peptide" evidence="5">
    <location>
        <begin position="1"/>
        <end position="19"/>
    </location>
</feature>
<dbReference type="PANTHER" id="PTHR14002">
    <property type="entry name" value="ENDOGLIN/TGF-BETA RECEPTOR TYPE III"/>
    <property type="match status" value="1"/>
</dbReference>
<evidence type="ECO:0000256" key="2">
    <source>
        <dbReference type="ARBA" id="ARBA00023157"/>
    </source>
</evidence>
<dbReference type="AlphaFoldDB" id="A0A3Q3MCZ5"/>
<evidence type="ECO:0000256" key="5">
    <source>
        <dbReference type="SAM" id="SignalP"/>
    </source>
</evidence>
<dbReference type="Proteomes" id="UP000261640">
    <property type="component" value="Unplaced"/>
</dbReference>
<dbReference type="InParanoid" id="A0A3Q3MCZ5"/>
<feature type="region of interest" description="Disordered" evidence="3">
    <location>
        <begin position="657"/>
        <end position="685"/>
    </location>
</feature>
<dbReference type="GeneTree" id="ENSGT00940000163723"/>
<accession>A0A3Q3MCZ5</accession>
<evidence type="ECO:0000259" key="6">
    <source>
        <dbReference type="PROSITE" id="PS51034"/>
    </source>
</evidence>
<dbReference type="Gene3D" id="2.60.40.3210">
    <property type="entry name" value="Zona pellucida, ZP-N domain"/>
    <property type="match status" value="1"/>
</dbReference>
<name>A0A3Q3MCZ5_9TELE</name>
<keyword evidence="4" id="KW-0472">Membrane</keyword>
<dbReference type="STRING" id="205130.ENSMAMP00000025298"/>
<keyword evidence="1 5" id="KW-0732">Signal</keyword>
<evidence type="ECO:0000313" key="8">
    <source>
        <dbReference type="Proteomes" id="UP000261640"/>
    </source>
</evidence>
<reference evidence="7" key="1">
    <citation type="submission" date="2025-08" db="UniProtKB">
        <authorList>
            <consortium name="Ensembl"/>
        </authorList>
    </citation>
    <scope>IDENTIFICATION</scope>
</reference>
<evidence type="ECO:0000256" key="1">
    <source>
        <dbReference type="ARBA" id="ARBA00022729"/>
    </source>
</evidence>
<evidence type="ECO:0000313" key="7">
    <source>
        <dbReference type="Ensembl" id="ENSMAMP00000025298.1"/>
    </source>
</evidence>
<reference evidence="7" key="2">
    <citation type="submission" date="2025-09" db="UniProtKB">
        <authorList>
            <consortium name="Ensembl"/>
        </authorList>
    </citation>
    <scope>IDENTIFICATION</scope>
</reference>
<evidence type="ECO:0000256" key="4">
    <source>
        <dbReference type="SAM" id="Phobius"/>
    </source>
</evidence>
<dbReference type="InterPro" id="IPR042235">
    <property type="entry name" value="ZP-C_dom"/>
</dbReference>
<proteinExistence type="predicted"/>
<dbReference type="GeneID" id="113138184"/>
<dbReference type="RefSeq" id="XP_026176206.1">
    <property type="nucleotide sequence ID" value="XM_026320421.1"/>
</dbReference>
<dbReference type="InterPro" id="IPR055355">
    <property type="entry name" value="ZP-C"/>
</dbReference>
<feature type="domain" description="ZP" evidence="6">
    <location>
        <begin position="378"/>
        <end position="623"/>
    </location>
</feature>
<feature type="chain" id="PRO_5018558201" evidence="5">
    <location>
        <begin position="20"/>
        <end position="741"/>
    </location>
</feature>
<dbReference type="InterPro" id="IPR001507">
    <property type="entry name" value="ZP_dom"/>
</dbReference>
<dbReference type="Ensembl" id="ENSMAMT00000025949.2">
    <property type="protein sequence ID" value="ENSMAMP00000025298.1"/>
    <property type="gene ID" value="ENSMAMG00000016992.2"/>
</dbReference>
<evidence type="ECO:0000256" key="3">
    <source>
        <dbReference type="SAM" id="MobiDB-lite"/>
    </source>
</evidence>
<keyword evidence="4" id="KW-0812">Transmembrane</keyword>
<dbReference type="PROSITE" id="PS51034">
    <property type="entry name" value="ZP_2"/>
    <property type="match status" value="1"/>
</dbReference>
<dbReference type="Pfam" id="PF00100">
    <property type="entry name" value="Zona_pellucida"/>
    <property type="match status" value="1"/>
</dbReference>
<feature type="transmembrane region" description="Helical" evidence="4">
    <location>
        <begin position="702"/>
        <end position="722"/>
    </location>
</feature>
<keyword evidence="8" id="KW-1185">Reference proteome</keyword>